<evidence type="ECO:0000256" key="8">
    <source>
        <dbReference type="SAM" id="MobiDB-lite"/>
    </source>
</evidence>
<dbReference type="Gene3D" id="1.20.1720.10">
    <property type="entry name" value="Multidrug resistance protein D"/>
    <property type="match status" value="1"/>
</dbReference>
<dbReference type="EMBL" id="PYBW01000012">
    <property type="protein sequence ID" value="PYC87629.1"/>
    <property type="molecule type" value="Genomic_DNA"/>
</dbReference>
<comment type="subcellular location">
    <subcellularLocation>
        <location evidence="1">Cell membrane</location>
        <topology evidence="1">Multi-pass membrane protein</topology>
    </subcellularLocation>
</comment>
<dbReference type="Proteomes" id="UP000248039">
    <property type="component" value="Unassembled WGS sequence"/>
</dbReference>
<feature type="transmembrane region" description="Helical" evidence="9">
    <location>
        <begin position="66"/>
        <end position="84"/>
    </location>
</feature>
<dbReference type="InterPro" id="IPR036259">
    <property type="entry name" value="MFS_trans_sf"/>
</dbReference>
<keyword evidence="6 9" id="KW-0472">Membrane</keyword>
<keyword evidence="4 9" id="KW-0812">Transmembrane</keyword>
<evidence type="ECO:0000256" key="1">
    <source>
        <dbReference type="ARBA" id="ARBA00004651"/>
    </source>
</evidence>
<dbReference type="SUPFAM" id="SSF103473">
    <property type="entry name" value="MFS general substrate transporter"/>
    <property type="match status" value="1"/>
</dbReference>
<dbReference type="GO" id="GO:0022857">
    <property type="term" value="F:transmembrane transporter activity"/>
    <property type="evidence" value="ECO:0007669"/>
    <property type="project" value="InterPro"/>
</dbReference>
<evidence type="ECO:0000256" key="3">
    <source>
        <dbReference type="ARBA" id="ARBA00022475"/>
    </source>
</evidence>
<dbReference type="NCBIfam" id="TIGR00711">
    <property type="entry name" value="efflux_EmrB"/>
    <property type="match status" value="1"/>
</dbReference>
<dbReference type="CDD" id="cd17321">
    <property type="entry name" value="MFS_MMR_MDR_like"/>
    <property type="match status" value="1"/>
</dbReference>
<feature type="transmembrane region" description="Helical" evidence="9">
    <location>
        <begin position="373"/>
        <end position="395"/>
    </location>
</feature>
<keyword evidence="2" id="KW-0813">Transport</keyword>
<feature type="domain" description="Major facilitator superfamily (MFS) profile" evidence="10">
    <location>
        <begin position="30"/>
        <end position="506"/>
    </location>
</feature>
<dbReference type="InterPro" id="IPR011701">
    <property type="entry name" value="MFS"/>
</dbReference>
<accession>A0A2V4P9Z9</accession>
<feature type="transmembrane region" description="Helical" evidence="9">
    <location>
        <begin position="349"/>
        <end position="367"/>
    </location>
</feature>
<feature type="transmembrane region" description="Helical" evidence="9">
    <location>
        <begin position="154"/>
        <end position="174"/>
    </location>
</feature>
<gene>
    <name evidence="11" type="ORF">C7C46_03675</name>
</gene>
<dbReference type="Pfam" id="PF07690">
    <property type="entry name" value="MFS_1"/>
    <property type="match status" value="1"/>
</dbReference>
<keyword evidence="12" id="KW-1185">Reference proteome</keyword>
<dbReference type="InterPro" id="IPR004638">
    <property type="entry name" value="EmrB-like"/>
</dbReference>
<organism evidence="11 12">
    <name type="scientific">Streptomyces tateyamensis</name>
    <dbReference type="NCBI Taxonomy" id="565073"/>
    <lineage>
        <taxon>Bacteria</taxon>
        <taxon>Bacillati</taxon>
        <taxon>Actinomycetota</taxon>
        <taxon>Actinomycetes</taxon>
        <taxon>Kitasatosporales</taxon>
        <taxon>Streptomycetaceae</taxon>
        <taxon>Streptomyces</taxon>
    </lineage>
</organism>
<evidence type="ECO:0000313" key="12">
    <source>
        <dbReference type="Proteomes" id="UP000248039"/>
    </source>
</evidence>
<evidence type="ECO:0000256" key="7">
    <source>
        <dbReference type="ARBA" id="ARBA00023251"/>
    </source>
</evidence>
<evidence type="ECO:0000256" key="6">
    <source>
        <dbReference type="ARBA" id="ARBA00023136"/>
    </source>
</evidence>
<feature type="region of interest" description="Disordered" evidence="8">
    <location>
        <begin position="1"/>
        <end position="20"/>
    </location>
</feature>
<dbReference type="GO" id="GO:0005886">
    <property type="term" value="C:plasma membrane"/>
    <property type="evidence" value="ECO:0007669"/>
    <property type="project" value="UniProtKB-SubCell"/>
</dbReference>
<dbReference type="PROSITE" id="PS50850">
    <property type="entry name" value="MFS"/>
    <property type="match status" value="1"/>
</dbReference>
<feature type="transmembrane region" description="Helical" evidence="9">
    <location>
        <begin position="416"/>
        <end position="437"/>
    </location>
</feature>
<dbReference type="RefSeq" id="WP_110665610.1">
    <property type="nucleotide sequence ID" value="NZ_PYBW01000012.1"/>
</dbReference>
<evidence type="ECO:0000256" key="2">
    <source>
        <dbReference type="ARBA" id="ARBA00022448"/>
    </source>
</evidence>
<feature type="transmembrane region" description="Helical" evidence="9">
    <location>
        <begin position="316"/>
        <end position="337"/>
    </location>
</feature>
<feature type="transmembrane region" description="Helical" evidence="9">
    <location>
        <begin position="28"/>
        <end position="46"/>
    </location>
</feature>
<dbReference type="PANTHER" id="PTHR42718:SF42">
    <property type="entry name" value="EXPORT PROTEIN"/>
    <property type="match status" value="1"/>
</dbReference>
<feature type="transmembrane region" description="Helical" evidence="9">
    <location>
        <begin position="180"/>
        <end position="202"/>
    </location>
</feature>
<dbReference type="Gene3D" id="1.20.1250.20">
    <property type="entry name" value="MFS general substrate transporter like domains"/>
    <property type="match status" value="1"/>
</dbReference>
<name>A0A2V4P9Z9_9ACTN</name>
<feature type="transmembrane region" description="Helical" evidence="9">
    <location>
        <begin position="121"/>
        <end position="142"/>
    </location>
</feature>
<sequence length="509" mass="51796">MSAVQPPSAAAAPGGTARPDTAAPVRHTAVLAITCLALATVVSAMSSLNVALPSIARDTHAGQTQLSWIIDAYSLVFAALLLPAGALGDRFGRRRALLAGLTVFGAGSAVAMTTSSPTALIAVRALLGVGAALVMPATLATITSTFPRERRAGAVSVWAAVAGASAVVGVLVAGSLLQEWSWRSVFLLNVLLAAVAALGVLVRVPESAEPAQPPLDLVGALLVVAGLGVLVYSIIEAPQHGWGSPTTLAGSGIGLLVLIGFVAWELRTNHPLLDPRLFRNRRFAAGSLSIALQFFAFFGFIFVLMQYLQLVRGDSALRAAVSMLPMALTLVPGSRLSPRLTARLGARRPWVAGLVLAAVGLALFSRVDGATPYWQLAAILVVLGAGLGLAMPPATTAITDALPDTQQAVASAVNDLARELGGALGIAVLGSLLTAGYRGHLALPGVPDQLARAARSSLGAAVSVGGPVLDHARSAFVAGLQDALLGGSAVVLVAAVGVAVLLRRRGPER</sequence>
<keyword evidence="3" id="KW-1003">Cell membrane</keyword>
<comment type="caution">
    <text evidence="11">The sequence shown here is derived from an EMBL/GenBank/DDBJ whole genome shotgun (WGS) entry which is preliminary data.</text>
</comment>
<evidence type="ECO:0000259" key="10">
    <source>
        <dbReference type="PROSITE" id="PS50850"/>
    </source>
</evidence>
<dbReference type="AlphaFoldDB" id="A0A2V4P9Z9"/>
<feature type="transmembrane region" description="Helical" evidence="9">
    <location>
        <begin position="483"/>
        <end position="502"/>
    </location>
</feature>
<dbReference type="InterPro" id="IPR020846">
    <property type="entry name" value="MFS_dom"/>
</dbReference>
<evidence type="ECO:0000256" key="9">
    <source>
        <dbReference type="SAM" id="Phobius"/>
    </source>
</evidence>
<reference evidence="11 12" key="1">
    <citation type="submission" date="2018-03" db="EMBL/GenBank/DDBJ databases">
        <title>Bioinformatic expansion and discovery of thiopeptide antibiotics.</title>
        <authorList>
            <person name="Schwalen C.J."/>
            <person name="Hudson G.A."/>
            <person name="Mitchell D.A."/>
        </authorList>
    </citation>
    <scope>NUCLEOTIDE SEQUENCE [LARGE SCALE GENOMIC DNA]</scope>
    <source>
        <strain evidence="11 12">ATCC 21389</strain>
    </source>
</reference>
<dbReference type="OrthoDB" id="9781469at2"/>
<dbReference type="GO" id="GO:0046677">
    <property type="term" value="P:response to antibiotic"/>
    <property type="evidence" value="ECO:0007669"/>
    <property type="project" value="UniProtKB-KW"/>
</dbReference>
<feature type="transmembrane region" description="Helical" evidence="9">
    <location>
        <begin position="287"/>
        <end position="310"/>
    </location>
</feature>
<keyword evidence="7" id="KW-0046">Antibiotic resistance</keyword>
<dbReference type="PANTHER" id="PTHR42718">
    <property type="entry name" value="MAJOR FACILITATOR SUPERFAMILY MULTIDRUG TRANSPORTER MFSC"/>
    <property type="match status" value="1"/>
</dbReference>
<feature type="transmembrane region" description="Helical" evidence="9">
    <location>
        <begin position="96"/>
        <end position="115"/>
    </location>
</feature>
<evidence type="ECO:0000256" key="4">
    <source>
        <dbReference type="ARBA" id="ARBA00022692"/>
    </source>
</evidence>
<feature type="transmembrane region" description="Helical" evidence="9">
    <location>
        <begin position="214"/>
        <end position="235"/>
    </location>
</feature>
<evidence type="ECO:0000313" key="11">
    <source>
        <dbReference type="EMBL" id="PYC87629.1"/>
    </source>
</evidence>
<feature type="transmembrane region" description="Helical" evidence="9">
    <location>
        <begin position="247"/>
        <end position="266"/>
    </location>
</feature>
<keyword evidence="5 9" id="KW-1133">Transmembrane helix</keyword>
<evidence type="ECO:0000256" key="5">
    <source>
        <dbReference type="ARBA" id="ARBA00022989"/>
    </source>
</evidence>
<protein>
    <submittedName>
        <fullName evidence="11">MFS transporter</fullName>
    </submittedName>
</protein>
<proteinExistence type="predicted"/>